<dbReference type="InterPro" id="IPR011701">
    <property type="entry name" value="MFS"/>
</dbReference>
<evidence type="ECO:0000256" key="5">
    <source>
        <dbReference type="SAM" id="Phobius"/>
    </source>
</evidence>
<proteinExistence type="predicted"/>
<dbReference type="KEGG" id="mtp:Mthe_1461"/>
<feature type="domain" description="Major facilitator superfamily (MFS) profile" evidence="6">
    <location>
        <begin position="14"/>
        <end position="390"/>
    </location>
</feature>
<dbReference type="PANTHER" id="PTHR23518:SF2">
    <property type="entry name" value="MAJOR FACILITATOR SUPERFAMILY TRANSPORTER"/>
    <property type="match status" value="1"/>
</dbReference>
<dbReference type="Proteomes" id="UP000000674">
    <property type="component" value="Chromosome"/>
</dbReference>
<keyword evidence="8" id="KW-1185">Reference proteome</keyword>
<feature type="transmembrane region" description="Helical" evidence="5">
    <location>
        <begin position="39"/>
        <end position="57"/>
    </location>
</feature>
<dbReference type="PANTHER" id="PTHR23518">
    <property type="entry name" value="C-METHYLTRANSFERASE"/>
    <property type="match status" value="1"/>
</dbReference>
<evidence type="ECO:0000256" key="3">
    <source>
        <dbReference type="ARBA" id="ARBA00022989"/>
    </source>
</evidence>
<dbReference type="STRING" id="349307.Mthe_1461"/>
<organism evidence="7 8">
    <name type="scientific">Methanothrix thermoacetophila (strain DSM 6194 / JCM 14653 / NBRC 101360 / PT)</name>
    <name type="common">Methanosaeta thermophila</name>
    <dbReference type="NCBI Taxonomy" id="349307"/>
    <lineage>
        <taxon>Archaea</taxon>
        <taxon>Methanobacteriati</taxon>
        <taxon>Methanobacteriota</taxon>
        <taxon>Stenosarchaea group</taxon>
        <taxon>Methanomicrobia</taxon>
        <taxon>Methanotrichales</taxon>
        <taxon>Methanotrichaceae</taxon>
        <taxon>Methanothrix</taxon>
    </lineage>
</organism>
<evidence type="ECO:0000256" key="4">
    <source>
        <dbReference type="ARBA" id="ARBA00023136"/>
    </source>
</evidence>
<dbReference type="EMBL" id="CP000477">
    <property type="protein sequence ID" value="ABK15235.1"/>
    <property type="molecule type" value="Genomic_DNA"/>
</dbReference>
<feature type="transmembrane region" description="Helical" evidence="5">
    <location>
        <begin position="211"/>
        <end position="231"/>
    </location>
</feature>
<evidence type="ECO:0000256" key="1">
    <source>
        <dbReference type="ARBA" id="ARBA00004141"/>
    </source>
</evidence>
<dbReference type="PROSITE" id="PS00216">
    <property type="entry name" value="SUGAR_TRANSPORT_1"/>
    <property type="match status" value="1"/>
</dbReference>
<keyword evidence="4 5" id="KW-0472">Membrane</keyword>
<dbReference type="Gene3D" id="1.20.1250.20">
    <property type="entry name" value="MFS general substrate transporter like domains"/>
    <property type="match status" value="2"/>
</dbReference>
<feature type="transmembrane region" description="Helical" evidence="5">
    <location>
        <begin position="171"/>
        <end position="190"/>
    </location>
</feature>
<dbReference type="PROSITE" id="PS50850">
    <property type="entry name" value="MFS"/>
    <property type="match status" value="1"/>
</dbReference>
<dbReference type="CDD" id="cd17370">
    <property type="entry name" value="MFS_MJ1317_like"/>
    <property type="match status" value="1"/>
</dbReference>
<dbReference type="GO" id="GO:0016020">
    <property type="term" value="C:membrane"/>
    <property type="evidence" value="ECO:0007669"/>
    <property type="project" value="UniProtKB-SubCell"/>
</dbReference>
<comment type="subcellular location">
    <subcellularLocation>
        <location evidence="1">Membrane</location>
        <topology evidence="1">Multi-pass membrane protein</topology>
    </subcellularLocation>
</comment>
<keyword evidence="2 5" id="KW-0812">Transmembrane</keyword>
<feature type="transmembrane region" description="Helical" evidence="5">
    <location>
        <begin position="340"/>
        <end position="362"/>
    </location>
</feature>
<dbReference type="InterPro" id="IPR020846">
    <property type="entry name" value="MFS_dom"/>
</dbReference>
<dbReference type="InterPro" id="IPR036259">
    <property type="entry name" value="MFS_trans_sf"/>
</dbReference>
<dbReference type="Pfam" id="PF07690">
    <property type="entry name" value="MFS_1"/>
    <property type="match status" value="2"/>
</dbReference>
<sequence length="402" mass="42373">MMSKDPQAEDGSRNILFLGLVSLFNDTSSEIIQPIMPLFITSLGGGALAVGLVGGLSEGIPSILKILSGYAGDIMGRRKPFVLAGYGLSAAAKTLLPLSLTWQHVVLLKSIERCGKGVRAAPKDAIIADSAEPSRIGRGFGTVRALDTFGAVLGSVIAYLLWSAGLSFRDILAVAAALSLMAFVPLFYVRDIRRSPVVVLRPGISSLSPRLRWFILVASVFSLANFSYMFFMLRAQELFTGALAVGAPLLLYILFNVVYSGMAIPSGAVSDLIGRRWILAIGYALFSLVALGFVFVSSSEWLVLLFVMYGLVFAVVDGGQSAYVSDLSCDEIRCTALGAYHGMVGIASIASGLIAGTVWQIYGPAATFLLSALLAAVASCGMILGGVITGGESRQLSCSGRE</sequence>
<dbReference type="SUPFAM" id="SSF103473">
    <property type="entry name" value="MFS general substrate transporter"/>
    <property type="match status" value="1"/>
</dbReference>
<evidence type="ECO:0000313" key="7">
    <source>
        <dbReference type="EMBL" id="ABK15235.1"/>
    </source>
</evidence>
<dbReference type="InterPro" id="IPR005829">
    <property type="entry name" value="Sugar_transporter_CS"/>
</dbReference>
<accession>A0B961</accession>
<evidence type="ECO:0000256" key="2">
    <source>
        <dbReference type="ARBA" id="ARBA00022692"/>
    </source>
</evidence>
<keyword evidence="3 5" id="KW-1133">Transmembrane helix</keyword>
<protein>
    <submittedName>
        <fullName evidence="7">Major facilitator superfamily MFS_1</fullName>
    </submittedName>
</protein>
<dbReference type="AlphaFoldDB" id="A0B961"/>
<dbReference type="HOGENOM" id="CLU_040020_1_0_2"/>
<feature type="transmembrane region" description="Helical" evidence="5">
    <location>
        <begin position="277"/>
        <end position="295"/>
    </location>
</feature>
<feature type="transmembrane region" description="Helical" evidence="5">
    <location>
        <begin position="368"/>
        <end position="391"/>
    </location>
</feature>
<dbReference type="GO" id="GO:0022857">
    <property type="term" value="F:transmembrane transporter activity"/>
    <property type="evidence" value="ECO:0007669"/>
    <property type="project" value="InterPro"/>
</dbReference>
<feature type="transmembrane region" description="Helical" evidence="5">
    <location>
        <begin position="145"/>
        <end position="165"/>
    </location>
</feature>
<evidence type="ECO:0000259" key="6">
    <source>
        <dbReference type="PROSITE" id="PS50850"/>
    </source>
</evidence>
<reference evidence="7 8" key="1">
    <citation type="submission" date="2006-10" db="EMBL/GenBank/DDBJ databases">
        <title>Complete sequence of Methanosaeta thermophila PT.</title>
        <authorList>
            <consortium name="US DOE Joint Genome Institute"/>
            <person name="Copeland A."/>
            <person name="Lucas S."/>
            <person name="Lapidus A."/>
            <person name="Barry K."/>
            <person name="Detter J.C."/>
            <person name="Glavina del Rio T."/>
            <person name="Hammon N."/>
            <person name="Israni S."/>
            <person name="Pitluck S."/>
            <person name="Chain P."/>
            <person name="Malfatti S."/>
            <person name="Shin M."/>
            <person name="Vergez L."/>
            <person name="Schmutz J."/>
            <person name="Larimer F."/>
            <person name="Land M."/>
            <person name="Hauser L."/>
            <person name="Kyrpides N."/>
            <person name="Kim E."/>
            <person name="Smith K.S."/>
            <person name="Ingram-Smith C."/>
            <person name="Richardson P."/>
        </authorList>
    </citation>
    <scope>NUCLEOTIDE SEQUENCE [LARGE SCALE GENOMIC DNA]</scope>
    <source>
        <strain evidence="8">DSM 6194 / JCM 14653 / NBRC 101360 / PT</strain>
    </source>
</reference>
<name>A0B961_METTP</name>
<feature type="transmembrane region" description="Helical" evidence="5">
    <location>
        <begin position="243"/>
        <end position="265"/>
    </location>
</feature>
<gene>
    <name evidence="7" type="ordered locus">Mthe_1461</name>
</gene>
<feature type="transmembrane region" description="Helical" evidence="5">
    <location>
        <begin position="301"/>
        <end position="319"/>
    </location>
</feature>
<evidence type="ECO:0000313" key="8">
    <source>
        <dbReference type="Proteomes" id="UP000000674"/>
    </source>
</evidence>